<name>A0A2Z4Y157_SUMC1</name>
<protein>
    <recommendedName>
        <fullName evidence="1">DUF6259 domain-containing protein</fullName>
    </recommendedName>
</protein>
<organism evidence="2 3">
    <name type="scientific">Sumerlaea chitinivorans</name>
    <dbReference type="NCBI Taxonomy" id="2250252"/>
    <lineage>
        <taxon>Bacteria</taxon>
        <taxon>Candidatus Sumerlaeota</taxon>
        <taxon>Candidatus Sumerlaeia</taxon>
        <taxon>Candidatus Sumerlaeales</taxon>
        <taxon>Candidatus Sumerlaeaceae</taxon>
        <taxon>Candidatus Sumerlaea</taxon>
    </lineage>
</organism>
<dbReference type="AlphaFoldDB" id="A0A2Z4Y157"/>
<reference evidence="2 3" key="1">
    <citation type="submission" date="2018-05" db="EMBL/GenBank/DDBJ databases">
        <title>A metagenomic window into the 2 km-deep terrestrial subsurface aquifer revealed taxonomically and functionally diverse microbial community comprising novel uncultured bacterial lineages.</title>
        <authorList>
            <person name="Kadnikov V.V."/>
            <person name="Mardanov A.V."/>
            <person name="Beletsky A.V."/>
            <person name="Banks D."/>
            <person name="Pimenov N.V."/>
            <person name="Frank Y.A."/>
            <person name="Karnachuk O.V."/>
            <person name="Ravin N.V."/>
        </authorList>
    </citation>
    <scope>NUCLEOTIDE SEQUENCE [LARGE SCALE GENOMIC DNA]</scope>
    <source>
        <strain evidence="2">BY</strain>
    </source>
</reference>
<accession>A0A2Z4Y157</accession>
<dbReference type="KEGG" id="schv:BRCON_0140"/>
<dbReference type="InterPro" id="IPR046226">
    <property type="entry name" value="DUF6259"/>
</dbReference>
<proteinExistence type="predicted"/>
<evidence type="ECO:0000313" key="2">
    <source>
        <dbReference type="EMBL" id="AXA34917.1"/>
    </source>
</evidence>
<feature type="domain" description="DUF6259" evidence="1">
    <location>
        <begin position="224"/>
        <end position="512"/>
    </location>
</feature>
<dbReference type="InterPro" id="IPR017853">
    <property type="entry name" value="GH"/>
</dbReference>
<dbReference type="SUPFAM" id="SSF51445">
    <property type="entry name" value="(Trans)glycosidases"/>
    <property type="match status" value="1"/>
</dbReference>
<evidence type="ECO:0000313" key="3">
    <source>
        <dbReference type="Proteomes" id="UP000262583"/>
    </source>
</evidence>
<gene>
    <name evidence="2" type="ORF">BRCON_0140</name>
</gene>
<dbReference type="Proteomes" id="UP000262583">
    <property type="component" value="Chromosome"/>
</dbReference>
<dbReference type="Pfam" id="PF19773">
    <property type="entry name" value="DUF6259"/>
    <property type="match status" value="1"/>
</dbReference>
<sequence length="684" mass="76351">MGGEMPVENAAFSISFNTEIPSHLVTIRDRAGRAWTDDQAGVTLGIWRLRLVGPDGTAPEYSPLRSQLVSVSREDEPDELVLKLVWHLPITKKHTGEVSVWIRMRREGQEARWRLRASVPHGWEMLSVDFPVFESIPLDSHTSRVAVPAGWGLEYDLVPGFEYEGKYPSCTATMQFLAFYGSGSCFYVATHDTSGWMKTWRVRAGRQRASLSVSYPLPLGSTTFETPFDVVTALCDGGYEAAAEYYRTQFSYAAVWGSPQPISTRIPDWFLNNDLWLRPVGRPAEILASTKKALRYFSPLPTACHWYRWHQIPYDTHYPDYFPAHDDFGEAVRTLHELGTHVMPYINGRLWDPEAESWSRDGGPETAARSFEGTCYTEVYGSRVPNNVACPATETWQSKICDVVQRLVSELGVHGVYIDQVAAAPAVPCYAANHPHPRGGGDFWVRGYRDMLQRIRSVLPRDVALTTEENAECWLDLFDGHLVVNTPTDEGSPIPLFPLVYSDRAVTFGFQYFPPSEPAGSLAFRVKIARAFLFGAQLGWIEPQRILAPEARREAEMLRTLGQWRGQVRQFFTEGRMLGLVEVECDPPPLQCKAAGSFGGTYDLRVAPLLASAWLAPAGEIGLFAVNVSEEECEGICRVSQLPPLGDLSKGHAVGSSLVIWNKSEIRFRVPPLGVAAVVLPSKY</sequence>
<dbReference type="EMBL" id="CP030759">
    <property type="protein sequence ID" value="AXA34917.1"/>
    <property type="molecule type" value="Genomic_DNA"/>
</dbReference>
<evidence type="ECO:0000259" key="1">
    <source>
        <dbReference type="Pfam" id="PF19773"/>
    </source>
</evidence>